<feature type="transmembrane region" description="Helical" evidence="1">
    <location>
        <begin position="157"/>
        <end position="176"/>
    </location>
</feature>
<dbReference type="AlphaFoldDB" id="A0AB39WKU1"/>
<feature type="transmembrane region" description="Helical" evidence="1">
    <location>
        <begin position="196"/>
        <end position="218"/>
    </location>
</feature>
<feature type="transmembrane region" description="Helical" evidence="1">
    <location>
        <begin position="66"/>
        <end position="88"/>
    </location>
</feature>
<dbReference type="EMBL" id="CP165627">
    <property type="protein sequence ID" value="XDV01657.1"/>
    <property type="molecule type" value="Genomic_DNA"/>
</dbReference>
<feature type="transmembrane region" description="Helical" evidence="1">
    <location>
        <begin position="281"/>
        <end position="301"/>
    </location>
</feature>
<keyword evidence="1" id="KW-0472">Membrane</keyword>
<proteinExistence type="predicted"/>
<organism evidence="2">
    <name type="scientific">Flavobacterium sp. WC2429</name>
    <dbReference type="NCBI Taxonomy" id="3234140"/>
    <lineage>
        <taxon>Bacteria</taxon>
        <taxon>Pseudomonadati</taxon>
        <taxon>Bacteroidota</taxon>
        <taxon>Flavobacteriia</taxon>
        <taxon>Flavobacteriales</taxon>
        <taxon>Flavobacteriaceae</taxon>
        <taxon>Flavobacterium</taxon>
    </lineage>
</organism>
<name>A0AB39WKU1_9FLAO</name>
<gene>
    <name evidence="2" type="ORF">AB3G32_15170</name>
</gene>
<keyword evidence="1" id="KW-1133">Transmembrane helix</keyword>
<keyword evidence="1" id="KW-0812">Transmembrane</keyword>
<feature type="transmembrane region" description="Helical" evidence="1">
    <location>
        <begin position="255"/>
        <end position="275"/>
    </location>
</feature>
<feature type="transmembrane region" description="Helical" evidence="1">
    <location>
        <begin position="118"/>
        <end position="137"/>
    </location>
</feature>
<feature type="transmembrane region" description="Helical" evidence="1">
    <location>
        <begin position="338"/>
        <end position="357"/>
    </location>
</feature>
<protein>
    <recommendedName>
        <fullName evidence="3">Beta-carotene 15,15'-monooxygenase</fullName>
    </recommendedName>
</protein>
<evidence type="ECO:0008006" key="3">
    <source>
        <dbReference type="Google" id="ProtNLM"/>
    </source>
</evidence>
<feature type="transmembrane region" description="Helical" evidence="1">
    <location>
        <begin position="20"/>
        <end position="37"/>
    </location>
</feature>
<evidence type="ECO:0000313" key="2">
    <source>
        <dbReference type="EMBL" id="XDV01657.1"/>
    </source>
</evidence>
<dbReference type="RefSeq" id="WP_369765280.1">
    <property type="nucleotide sequence ID" value="NZ_CP165627.1"/>
</dbReference>
<evidence type="ECO:0000256" key="1">
    <source>
        <dbReference type="SAM" id="Phobius"/>
    </source>
</evidence>
<sequence>MDSIEQNANDVIINIYWENWYYYLAAPFFFFLITVLSNSKNIHYQLRGLNFESDQLEQFSANIKYLFIRIASFTLSFFIFKLVFKFMIQLHDYFISRHLYIFDWLVLNTNEVDNYNKGVYLSLVLTILMFFLFNNAFIKKNSDNWRFREINFNYFKYLFISLILGLGLFFGLFSIFNGIHNLLSKGISDWITKENVLGILPIRLSSLMILYYLLTYIYSEVLHKKLPHFLFLGIFPVRTIEYYNETISFNKRETLFFCQISFYIINIALAEFFIIINFKHIYLSILNFAILFILDDFKIINDYSNGMRKVMKWHFWRIFIFNLIMLSTVITLLVTEDYYWILTLYVILFGVLCWYYLKNAGSISLTNNINTW</sequence>
<reference evidence="2" key="1">
    <citation type="submission" date="2024-07" db="EMBL/GenBank/DDBJ databases">
        <authorList>
            <person name="Biller S.J."/>
        </authorList>
    </citation>
    <scope>NUCLEOTIDE SEQUENCE</scope>
    <source>
        <strain evidence="2">WC2429</strain>
    </source>
</reference>
<accession>A0AB39WKU1</accession>
<feature type="transmembrane region" description="Helical" evidence="1">
    <location>
        <begin position="313"/>
        <end position="332"/>
    </location>
</feature>